<gene>
    <name evidence="2" type="ORF">NK667_22595</name>
</gene>
<protein>
    <recommendedName>
        <fullName evidence="1">Dermonecrotic toxin N-terminal domain-containing protein</fullName>
    </recommendedName>
</protein>
<reference evidence="2" key="1">
    <citation type="submission" date="2022-07" db="EMBL/GenBank/DDBJ databases">
        <title>Pseudomonas nunamit sp. nov. an antifungal species isolated from Greenland.</title>
        <authorList>
            <person name="Ntana F."/>
            <person name="Hennessy R.C."/>
            <person name="Zervas A."/>
            <person name="Stougaard P."/>
        </authorList>
    </citation>
    <scope>NUCLEOTIDE SEQUENCE</scope>
    <source>
        <strain evidence="2">In5</strain>
    </source>
</reference>
<accession>A0ABY5ECP5</accession>
<dbReference type="EMBL" id="CP101125">
    <property type="protein sequence ID" value="UTO12941.1"/>
    <property type="molecule type" value="Genomic_DNA"/>
</dbReference>
<feature type="domain" description="Dermonecrotic toxin N-terminal" evidence="1">
    <location>
        <begin position="414"/>
        <end position="636"/>
    </location>
</feature>
<name>A0ABY5ECP5_9PSED</name>
<keyword evidence="3" id="KW-1185">Reference proteome</keyword>
<sequence>MSNESKPFSIVHEKMIVLNDVNSMIADECNAVPAVDVMFHALLTNALRQIKPDLDVNKIYINRVAVDPKGGYQPVGALFQVVQECLERGLKPQYTIGVYGVYDQPNSTSFSAQIKTLGIYDVEKLIETILVNLVPGYGFHLNDYWVSAIGTDAQGRQLLAPKDRLEQLYAKAFWAELDLVVHNGHFTADEQGWINRTYLASRVWPQSISNVSIVGINGEVQVLPAAFVIQIDGATKNELIPANDGRTCALYLPNDGLRRFSDSLSLHRAITELLSVESSRNALLEALPVEGASTLKGTLGVRFFNIKDDLFNYCATGQLEKQALDITHYWKKTQETGSDYATVMDSLRRTQGLIQVAANGSARAARYLQQATMNDWPQWLKVASKADQQRYVALEKAHLQSEVELHERVGNAVSLKAYARASVEQHVFQRTGTKIDPDHILVTIRHAFRLGAKKIEHEERMTLTELSISGLHDKNARFIFRVEGPTAAVLTQGFVESVIETLDLRVKYPDYRHSVYRQTAVQDALIETAGRLTALSVFSAQLQNHLKPKGLEVVQRCNLGDPAFVVWGVLFRNGHTPFKDMIVYSQPNHQTQFPHVLYAPGAPGGRDWFEFASYLDLQKHIAGWCAGSAGLEYVVQQSIPADQVKIERELKESGALAMAGKTNDIKFVDWRVEPKRPLRMSVQQAIESADQAQRTSTPDWFKAATLADRQTFARLHTEHKAIFALTKEQGNIIPFQTFARDLVKRELNQYLRRSGPHAELDPDQIEVNLKGHSAMTLTQLFINWEAWRSDTSPFIQAFAWVHPAASVVVQIKDTVRTATFKSRDGKNLDRLNGAVISELIDLLPGDKYIAYLKKDFVGGKPEDRSARAALYGKLKQNRMQRDALVQKVKGKLTPERYDWLKTILDRLDTDTHSFPSNGWIYGCYLKGKRVDGAYWFAGTVNGRSENILYLPGSVEEEMFRTADDINADLRGGALKNTILECVRLQDRATVENYFHEIRQRKSALELSGLKMAITALHYEYAPMVDRFIADVDHQTTSFSEAFWRDTMIVVEFVADVASLFIPPVGLVASLLKATRSIVLGIGAYNNGDDKAANAHFAAAWVGLITAYLGKASGIGGIGAGMDTFSKINDYANLVSAATGVTVGVNYLTYVASQTIPSTHGMATTRIS</sequence>
<dbReference type="Pfam" id="PF20178">
    <property type="entry name" value="ToxA_N"/>
    <property type="match status" value="1"/>
</dbReference>
<evidence type="ECO:0000259" key="1">
    <source>
        <dbReference type="Pfam" id="PF20178"/>
    </source>
</evidence>
<dbReference type="RefSeq" id="WP_054616107.1">
    <property type="nucleotide sequence ID" value="NZ_CP101125.1"/>
</dbReference>
<organism evidence="2 3">
    <name type="scientific">Pseudomonas nunensis</name>
    <dbReference type="NCBI Taxonomy" id="2961896"/>
    <lineage>
        <taxon>Bacteria</taxon>
        <taxon>Pseudomonadati</taxon>
        <taxon>Pseudomonadota</taxon>
        <taxon>Gammaproteobacteria</taxon>
        <taxon>Pseudomonadales</taxon>
        <taxon>Pseudomonadaceae</taxon>
        <taxon>Pseudomonas</taxon>
    </lineage>
</organism>
<evidence type="ECO:0000313" key="3">
    <source>
        <dbReference type="Proteomes" id="UP001059607"/>
    </source>
</evidence>
<evidence type="ECO:0000313" key="2">
    <source>
        <dbReference type="EMBL" id="UTO12941.1"/>
    </source>
</evidence>
<dbReference type="InterPro" id="IPR046673">
    <property type="entry name" value="ToxA_N"/>
</dbReference>
<dbReference type="Proteomes" id="UP001059607">
    <property type="component" value="Chromosome"/>
</dbReference>
<proteinExistence type="predicted"/>